<dbReference type="Gene3D" id="3.40.1090.10">
    <property type="entry name" value="Cytosolic phospholipase A2 catalytic domain"/>
    <property type="match status" value="2"/>
</dbReference>
<keyword evidence="3 4" id="KW-0443">Lipid metabolism</keyword>
<evidence type="ECO:0000256" key="4">
    <source>
        <dbReference type="PROSITE-ProRule" id="PRU01161"/>
    </source>
</evidence>
<dbReference type="InterPro" id="IPR002641">
    <property type="entry name" value="PNPLA_dom"/>
</dbReference>
<feature type="short sequence motif" description="GXSXG" evidence="4">
    <location>
        <begin position="67"/>
        <end position="71"/>
    </location>
</feature>
<proteinExistence type="predicted"/>
<feature type="active site" description="Nucleophile" evidence="4">
    <location>
        <position position="69"/>
    </location>
</feature>
<keyword evidence="7" id="KW-1185">Reference proteome</keyword>
<comment type="caution">
    <text evidence="6">The sequence shown here is derived from an EMBL/GenBank/DDBJ whole genome shotgun (WGS) entry which is preliminary data.</text>
</comment>
<keyword evidence="2 4" id="KW-0442">Lipid degradation</keyword>
<feature type="short sequence motif" description="GXGXXG" evidence="4">
    <location>
        <begin position="40"/>
        <end position="45"/>
    </location>
</feature>
<reference evidence="7" key="1">
    <citation type="journal article" date="2019" name="Int. J. Syst. Evol. Microbiol.">
        <title>The Global Catalogue of Microorganisms (GCM) 10K type strain sequencing project: providing services to taxonomists for standard genome sequencing and annotation.</title>
        <authorList>
            <consortium name="The Broad Institute Genomics Platform"/>
            <consortium name="The Broad Institute Genome Sequencing Center for Infectious Disease"/>
            <person name="Wu L."/>
            <person name="Ma J."/>
        </authorList>
    </citation>
    <scope>NUCLEOTIDE SEQUENCE [LARGE SCALE GENOMIC DNA]</scope>
    <source>
        <strain evidence="7">NBRC 101365</strain>
    </source>
</reference>
<evidence type="ECO:0000313" key="6">
    <source>
        <dbReference type="EMBL" id="GLS18822.1"/>
    </source>
</evidence>
<keyword evidence="1 4" id="KW-0378">Hydrolase</keyword>
<sequence length="401" mass="45019">MPVKTARAAASQTSVATKPEIPELHDKHADFERVALLLQGGGALGAYQAGAYQALEENGIQPNWIAGISIGAINASIIAGNAPGERVPKLRRFWEMITDPPFEPALQWVRLFAREGDRQHRFVNQLQAGQVLLKGAPQFFEPRFPPPYLMPPGVLGATSFYDTAPLKHTLLELVDFDRLNSGETRFAVGAVNIATGNFAYFDNGQGTPRITPEHIMASGALPPGFPPIEIDGQFYWDGGLVSNTPLEWILHDKDLDTLAFQIDLWNARGDIPKDLAEVEVRQKEIQYSSRTRAATDRARDYQRLRGALKRILSRLPEDFGQEEDIDLLNRALNRKTCNVVQLIYRAQKYEGASKDYEFSRLMMEEHWAAGYRDARHSLDHPEIFRKPRNAEGFVSYDFGAE</sequence>
<feature type="active site" description="Proton acceptor" evidence="4">
    <location>
        <position position="237"/>
    </location>
</feature>
<dbReference type="PANTHER" id="PTHR14226:SF57">
    <property type="entry name" value="BLR7027 PROTEIN"/>
    <property type="match status" value="1"/>
</dbReference>
<dbReference type="SUPFAM" id="SSF52151">
    <property type="entry name" value="FabD/lysophospholipase-like"/>
    <property type="match status" value="1"/>
</dbReference>
<organism evidence="6 7">
    <name type="scientific">Labrys miyagiensis</name>
    <dbReference type="NCBI Taxonomy" id="346912"/>
    <lineage>
        <taxon>Bacteria</taxon>
        <taxon>Pseudomonadati</taxon>
        <taxon>Pseudomonadota</taxon>
        <taxon>Alphaproteobacteria</taxon>
        <taxon>Hyphomicrobiales</taxon>
        <taxon>Xanthobacteraceae</taxon>
        <taxon>Labrys</taxon>
    </lineage>
</organism>
<dbReference type="PANTHER" id="PTHR14226">
    <property type="entry name" value="NEUROPATHY TARGET ESTERASE/SWISS CHEESE D.MELANOGASTER"/>
    <property type="match status" value="1"/>
</dbReference>
<dbReference type="PROSITE" id="PS51635">
    <property type="entry name" value="PNPLA"/>
    <property type="match status" value="1"/>
</dbReference>
<protein>
    <submittedName>
        <fullName evidence="6">Membrane protein</fullName>
    </submittedName>
</protein>
<accession>A0ABQ6CKM9</accession>
<evidence type="ECO:0000256" key="1">
    <source>
        <dbReference type="ARBA" id="ARBA00022801"/>
    </source>
</evidence>
<dbReference type="InterPro" id="IPR016035">
    <property type="entry name" value="Acyl_Trfase/lysoPLipase"/>
</dbReference>
<dbReference type="EMBL" id="BSPC01000015">
    <property type="protein sequence ID" value="GLS18822.1"/>
    <property type="molecule type" value="Genomic_DNA"/>
</dbReference>
<dbReference type="Proteomes" id="UP001156882">
    <property type="component" value="Unassembled WGS sequence"/>
</dbReference>
<evidence type="ECO:0000256" key="2">
    <source>
        <dbReference type="ARBA" id="ARBA00022963"/>
    </source>
</evidence>
<evidence type="ECO:0000256" key="3">
    <source>
        <dbReference type="ARBA" id="ARBA00023098"/>
    </source>
</evidence>
<dbReference type="CDD" id="cd07209">
    <property type="entry name" value="Pat_hypo_Ecoli_Z1214_like"/>
    <property type="match status" value="1"/>
</dbReference>
<dbReference type="InterPro" id="IPR021095">
    <property type="entry name" value="DUF3734"/>
</dbReference>
<evidence type="ECO:0000313" key="7">
    <source>
        <dbReference type="Proteomes" id="UP001156882"/>
    </source>
</evidence>
<feature type="short sequence motif" description="DGA/G" evidence="4">
    <location>
        <begin position="237"/>
        <end position="239"/>
    </location>
</feature>
<name>A0ABQ6CKM9_9HYPH</name>
<dbReference type="Pfam" id="PF01734">
    <property type="entry name" value="Patatin"/>
    <property type="match status" value="1"/>
</dbReference>
<gene>
    <name evidence="6" type="ORF">GCM10007874_18390</name>
</gene>
<feature type="domain" description="PNPLA" evidence="5">
    <location>
        <begin position="36"/>
        <end position="250"/>
    </location>
</feature>
<dbReference type="InterPro" id="IPR050301">
    <property type="entry name" value="NTE"/>
</dbReference>
<evidence type="ECO:0000259" key="5">
    <source>
        <dbReference type="PROSITE" id="PS51635"/>
    </source>
</evidence>
<dbReference type="Pfam" id="PF12536">
    <property type="entry name" value="DUF3734"/>
    <property type="match status" value="1"/>
</dbReference>